<reference evidence="3" key="1">
    <citation type="submission" date="2023-06" db="EMBL/GenBank/DDBJ databases">
        <title>Genome-scale phylogeny and comparative genomics of the fungal order Sordariales.</title>
        <authorList>
            <consortium name="Lawrence Berkeley National Laboratory"/>
            <person name="Hensen N."/>
            <person name="Bonometti L."/>
            <person name="Westerberg I."/>
            <person name="Brannstrom I.O."/>
            <person name="Guillou S."/>
            <person name="Cros-Aarteil S."/>
            <person name="Calhoun S."/>
            <person name="Haridas S."/>
            <person name="Kuo A."/>
            <person name="Mondo S."/>
            <person name="Pangilinan J."/>
            <person name="Riley R."/>
            <person name="LaButti K."/>
            <person name="Andreopoulos B."/>
            <person name="Lipzen A."/>
            <person name="Chen C."/>
            <person name="Yanf M."/>
            <person name="Daum C."/>
            <person name="Ng V."/>
            <person name="Clum A."/>
            <person name="Steindorff A."/>
            <person name="Ohm R."/>
            <person name="Martin F."/>
            <person name="Silar P."/>
            <person name="Natvig D."/>
            <person name="Lalanne C."/>
            <person name="Gautier V."/>
            <person name="Ament-velasquez S.L."/>
            <person name="Kruys A."/>
            <person name="Hutchinson M.I."/>
            <person name="Powell A.J."/>
            <person name="Barry K."/>
            <person name="Miller A.N."/>
            <person name="Grigoriev I.V."/>
            <person name="Debuchy R."/>
            <person name="Gladieux P."/>
            <person name="Thoren M.H."/>
            <person name="Johannesson H."/>
        </authorList>
    </citation>
    <scope>NUCLEOTIDE SEQUENCE</scope>
    <source>
        <strain evidence="3">SMH3187-1</strain>
    </source>
</reference>
<feature type="region of interest" description="Disordered" evidence="1">
    <location>
        <begin position="94"/>
        <end position="129"/>
    </location>
</feature>
<dbReference type="EMBL" id="JAUKUD010000005">
    <property type="protein sequence ID" value="KAK0742833.1"/>
    <property type="molecule type" value="Genomic_DNA"/>
</dbReference>
<evidence type="ECO:0000256" key="1">
    <source>
        <dbReference type="SAM" id="MobiDB-lite"/>
    </source>
</evidence>
<comment type="caution">
    <text evidence="3">The sequence shown here is derived from an EMBL/GenBank/DDBJ whole genome shotgun (WGS) entry which is preliminary data.</text>
</comment>
<proteinExistence type="predicted"/>
<keyword evidence="4" id="KW-1185">Reference proteome</keyword>
<dbReference type="Proteomes" id="UP001172155">
    <property type="component" value="Unassembled WGS sequence"/>
</dbReference>
<organism evidence="3 4">
    <name type="scientific">Schizothecium vesticola</name>
    <dbReference type="NCBI Taxonomy" id="314040"/>
    <lineage>
        <taxon>Eukaryota</taxon>
        <taxon>Fungi</taxon>
        <taxon>Dikarya</taxon>
        <taxon>Ascomycota</taxon>
        <taxon>Pezizomycotina</taxon>
        <taxon>Sordariomycetes</taxon>
        <taxon>Sordariomycetidae</taxon>
        <taxon>Sordariales</taxon>
        <taxon>Schizotheciaceae</taxon>
        <taxon>Schizothecium</taxon>
    </lineage>
</organism>
<keyword evidence="2" id="KW-0732">Signal</keyword>
<feature type="compositionally biased region" description="Low complexity" evidence="1">
    <location>
        <begin position="94"/>
        <end position="112"/>
    </location>
</feature>
<sequence length="159" mass="15547">MKLLLASLLATAATSVLAQGDPSCLANYIVEACLGTENGKLAACGTNDYVCRCTALAVILTCYNNCPNDPRRFDTAGQQTIFCGYASQFPSSTTSAFSAPSTDMPSTPTGIDSGSGSGSSGSGSSTAAAPTKTGGAAGMMALSVGGVLAGVAGVVAAVL</sequence>
<dbReference type="AlphaFoldDB" id="A0AA40ENZ6"/>
<name>A0AA40ENZ6_9PEZI</name>
<feature type="chain" id="PRO_5041219986" description="GPI anchored serine-threonine rich protein" evidence="2">
    <location>
        <begin position="19"/>
        <end position="159"/>
    </location>
</feature>
<feature type="signal peptide" evidence="2">
    <location>
        <begin position="1"/>
        <end position="18"/>
    </location>
</feature>
<evidence type="ECO:0000313" key="4">
    <source>
        <dbReference type="Proteomes" id="UP001172155"/>
    </source>
</evidence>
<evidence type="ECO:0000256" key="2">
    <source>
        <dbReference type="SAM" id="SignalP"/>
    </source>
</evidence>
<evidence type="ECO:0008006" key="5">
    <source>
        <dbReference type="Google" id="ProtNLM"/>
    </source>
</evidence>
<accession>A0AA40ENZ6</accession>
<protein>
    <recommendedName>
        <fullName evidence="5">GPI anchored serine-threonine rich protein</fullName>
    </recommendedName>
</protein>
<gene>
    <name evidence="3" type="ORF">B0T18DRAFT_391734</name>
</gene>
<evidence type="ECO:0000313" key="3">
    <source>
        <dbReference type="EMBL" id="KAK0742833.1"/>
    </source>
</evidence>